<evidence type="ECO:0000256" key="4">
    <source>
        <dbReference type="ARBA" id="ARBA00022989"/>
    </source>
</evidence>
<accession>A0A4S1CHE4</accession>
<gene>
    <name evidence="7" type="primary">fetB</name>
    <name evidence="7" type="ORF">E4633_11025</name>
</gene>
<comment type="caution">
    <text evidence="7">The sequence shown here is derived from an EMBL/GenBank/DDBJ whole genome shotgun (WGS) entry which is preliminary data.</text>
</comment>
<organism evidence="7 8">
    <name type="scientific">Geomonas terrae</name>
    <dbReference type="NCBI Taxonomy" id="2562681"/>
    <lineage>
        <taxon>Bacteria</taxon>
        <taxon>Pseudomonadati</taxon>
        <taxon>Thermodesulfobacteriota</taxon>
        <taxon>Desulfuromonadia</taxon>
        <taxon>Geobacterales</taxon>
        <taxon>Geobacteraceae</taxon>
        <taxon>Geomonas</taxon>
    </lineage>
</organism>
<evidence type="ECO:0000256" key="3">
    <source>
        <dbReference type="ARBA" id="ARBA00022692"/>
    </source>
</evidence>
<evidence type="ECO:0000256" key="6">
    <source>
        <dbReference type="SAM" id="Phobius"/>
    </source>
</evidence>
<dbReference type="EMBL" id="SRSC01000002">
    <property type="protein sequence ID" value="TGU72813.1"/>
    <property type="molecule type" value="Genomic_DNA"/>
</dbReference>
<comment type="subcellular location">
    <subcellularLocation>
        <location evidence="1">Membrane</location>
        <topology evidence="1">Multi-pass membrane protein</topology>
    </subcellularLocation>
</comment>
<dbReference type="Pfam" id="PF03649">
    <property type="entry name" value="UPF0014"/>
    <property type="match status" value="1"/>
</dbReference>
<keyword evidence="4 6" id="KW-1133">Transmembrane helix</keyword>
<dbReference type="Proteomes" id="UP000306416">
    <property type="component" value="Unassembled WGS sequence"/>
</dbReference>
<evidence type="ECO:0000313" key="7">
    <source>
        <dbReference type="EMBL" id="TGU72813.1"/>
    </source>
</evidence>
<keyword evidence="8" id="KW-1185">Reference proteome</keyword>
<name>A0A4S1CHE4_9BACT</name>
<protein>
    <submittedName>
        <fullName evidence="7">Iron export ABC transporter permease subunit FetB</fullName>
    </submittedName>
</protein>
<proteinExistence type="inferred from homology"/>
<dbReference type="RefSeq" id="WP_135870284.1">
    <property type="nucleotide sequence ID" value="NZ_SRSC01000002.1"/>
</dbReference>
<feature type="transmembrane region" description="Helical" evidence="6">
    <location>
        <begin position="6"/>
        <end position="28"/>
    </location>
</feature>
<keyword evidence="3 6" id="KW-0812">Transmembrane</keyword>
<dbReference type="PANTHER" id="PTHR30028">
    <property type="entry name" value="UPF0014 INNER MEMBRANE PROTEIN YBBM-RELATED"/>
    <property type="match status" value="1"/>
</dbReference>
<dbReference type="AlphaFoldDB" id="A0A4S1CHE4"/>
<dbReference type="GO" id="GO:0005886">
    <property type="term" value="C:plasma membrane"/>
    <property type="evidence" value="ECO:0007669"/>
    <property type="project" value="TreeGrafter"/>
</dbReference>
<dbReference type="InterPro" id="IPR005226">
    <property type="entry name" value="UPF0014_fam"/>
</dbReference>
<feature type="transmembrane region" description="Helical" evidence="6">
    <location>
        <begin position="184"/>
        <end position="204"/>
    </location>
</feature>
<reference evidence="7 8" key="1">
    <citation type="submission" date="2019-04" db="EMBL/GenBank/DDBJ databases">
        <title>Geobacter oryzae sp. nov., ferric-reducing bacteria isolated from paddy soil.</title>
        <authorList>
            <person name="Xu Z."/>
            <person name="Masuda Y."/>
            <person name="Itoh H."/>
            <person name="Senoo K."/>
        </authorList>
    </citation>
    <scope>NUCLEOTIDE SEQUENCE [LARGE SCALE GENOMIC DNA]</scope>
    <source>
        <strain evidence="7 8">Red111</strain>
    </source>
</reference>
<comment type="similarity">
    <text evidence="2">Belongs to the UPF0014 family.</text>
</comment>
<feature type="transmembrane region" description="Helical" evidence="6">
    <location>
        <begin position="129"/>
        <end position="149"/>
    </location>
</feature>
<sequence>MDNQGLVNLSLLDLLVAYGLVLVAVVLARLKRIGQEGQMLWASLRMVFQLLAVGYLLHFIFAVKSPLPVLAILLLMGVFSLQVIGGRIKTKVPRFYRVVGVSLLIGCGSVTFLFCTLVVHYSPWYDPRYLIPLAGMIIGNSMNGASLAAERLGSEMRERREEIETALCLGASARQASRPALRNAFKAAIMPTVNTMAAMGIVSLPGMMTGQILSGTEPMVAVRYQVAIMCAITGAVAITAYLIVLQGYRRYFTKAHQLDFDQVRS</sequence>
<evidence type="ECO:0000256" key="2">
    <source>
        <dbReference type="ARBA" id="ARBA00005268"/>
    </source>
</evidence>
<evidence type="ECO:0000256" key="1">
    <source>
        <dbReference type="ARBA" id="ARBA00004141"/>
    </source>
</evidence>
<feature type="transmembrane region" description="Helical" evidence="6">
    <location>
        <begin position="224"/>
        <end position="244"/>
    </location>
</feature>
<feature type="transmembrane region" description="Helical" evidence="6">
    <location>
        <begin position="40"/>
        <end position="61"/>
    </location>
</feature>
<evidence type="ECO:0000256" key="5">
    <source>
        <dbReference type="ARBA" id="ARBA00023136"/>
    </source>
</evidence>
<evidence type="ECO:0000313" key="8">
    <source>
        <dbReference type="Proteomes" id="UP000306416"/>
    </source>
</evidence>
<keyword evidence="5 6" id="KW-0472">Membrane</keyword>
<feature type="transmembrane region" description="Helical" evidence="6">
    <location>
        <begin position="67"/>
        <end position="86"/>
    </location>
</feature>
<feature type="transmembrane region" description="Helical" evidence="6">
    <location>
        <begin position="98"/>
        <end position="123"/>
    </location>
</feature>
<dbReference type="PANTHER" id="PTHR30028:SF0">
    <property type="entry name" value="PROTEIN ALUMINUM SENSITIVE 3"/>
    <property type="match status" value="1"/>
</dbReference>